<dbReference type="AlphaFoldDB" id="A0A4R9M2M9"/>
<dbReference type="InterPro" id="IPR015421">
    <property type="entry name" value="PyrdxlP-dep_Trfase_major"/>
</dbReference>
<dbReference type="PIRSF" id="PIRSF000521">
    <property type="entry name" value="Transaminase_4ab_Lys_Orn"/>
    <property type="match status" value="1"/>
</dbReference>
<dbReference type="Gene3D" id="3.90.1150.10">
    <property type="entry name" value="Aspartate Aminotransferase, domain 1"/>
    <property type="match status" value="1"/>
</dbReference>
<dbReference type="FunFam" id="3.40.640.10:FF:000011">
    <property type="entry name" value="Ornithine aminotransferase"/>
    <property type="match status" value="1"/>
</dbReference>
<gene>
    <name evidence="9" type="primary">rocD</name>
    <name evidence="9" type="ORF">EHS15_00555</name>
</gene>
<sequence>MTENFSYFLELESSFGAPNYNPLDVVLEKGEGVWVWDISGKKYLDCLASYSALNQGHCHPSLQETVQNQAKILTLTSRAFRNTKLPELYETLHRFSGKNMFLLMNSGAEAVETAIKVARRWGYRRKKIPENKAEIIVCRNNFHGRTTTVISFSSEESYRADFGPFTPGFKIIPFGDANALRESITNETAAFLVEPIQAEAGVYLPPPSYLHEVEKICREKQVLFIADEIQTGLGRTGEKFCFERYGVKPDLITVGKALSGGYYPISAVLGDRETLGLMEPGSHGSTFGGNPFGCAIAKQALDIILKEDLIRKSKELGEYAMSLFREIPSKHIKEVRGMGLLIGIELDIPAREVCLKLMEEGLLCKDTHENVIRFTPPLVITKEEIDFAVGVFRKVLG</sequence>
<evidence type="ECO:0000256" key="2">
    <source>
        <dbReference type="ARBA" id="ARBA00004998"/>
    </source>
</evidence>
<dbReference type="UniPathway" id="UPA00098">
    <property type="reaction ID" value="UER00358"/>
</dbReference>
<evidence type="ECO:0000256" key="1">
    <source>
        <dbReference type="ARBA" id="ARBA00001933"/>
    </source>
</evidence>
<comment type="cofactor">
    <cofactor evidence="1">
        <name>pyridoxal 5'-phosphate</name>
        <dbReference type="ChEBI" id="CHEBI:597326"/>
    </cofactor>
</comment>
<reference evidence="9" key="1">
    <citation type="journal article" date="2019" name="PLoS Negl. Trop. Dis.">
        <title>Revisiting the worldwide diversity of Leptospira species in the environment.</title>
        <authorList>
            <person name="Vincent A.T."/>
            <person name="Schiettekatte O."/>
            <person name="Bourhy P."/>
            <person name="Veyrier F.J."/>
            <person name="Picardeau M."/>
        </authorList>
    </citation>
    <scope>NUCLEOTIDE SEQUENCE [LARGE SCALE GENOMIC DNA]</scope>
    <source>
        <strain evidence="9">201300427</strain>
    </source>
</reference>
<evidence type="ECO:0000256" key="8">
    <source>
        <dbReference type="RuleBase" id="RU003560"/>
    </source>
</evidence>
<comment type="caution">
    <text evidence="9">The sequence shown here is derived from an EMBL/GenBank/DDBJ whole genome shotgun (WGS) entry which is preliminary data.</text>
</comment>
<name>A0A4R9M2M9_9LEPT</name>
<dbReference type="GO" id="GO:0004587">
    <property type="term" value="F:ornithine aminotransferase activity"/>
    <property type="evidence" value="ECO:0007669"/>
    <property type="project" value="UniProtKB-EC"/>
</dbReference>
<dbReference type="CDD" id="cd00610">
    <property type="entry name" value="OAT_like"/>
    <property type="match status" value="1"/>
</dbReference>
<evidence type="ECO:0000256" key="7">
    <source>
        <dbReference type="ARBA" id="ARBA00030587"/>
    </source>
</evidence>
<dbReference type="GO" id="GO:0042802">
    <property type="term" value="F:identical protein binding"/>
    <property type="evidence" value="ECO:0007669"/>
    <property type="project" value="TreeGrafter"/>
</dbReference>
<keyword evidence="4 9" id="KW-0032">Aminotransferase</keyword>
<keyword evidence="5 9" id="KW-0808">Transferase</keyword>
<dbReference type="Pfam" id="PF00202">
    <property type="entry name" value="Aminotran_3"/>
    <property type="match status" value="1"/>
</dbReference>
<dbReference type="EMBL" id="RQHW01000002">
    <property type="protein sequence ID" value="TGN21044.1"/>
    <property type="molecule type" value="Genomic_DNA"/>
</dbReference>
<dbReference type="InterPro" id="IPR015424">
    <property type="entry name" value="PyrdxlP-dep_Trfase"/>
</dbReference>
<dbReference type="InterPro" id="IPR050103">
    <property type="entry name" value="Class-III_PLP-dep_AT"/>
</dbReference>
<dbReference type="PANTHER" id="PTHR11986">
    <property type="entry name" value="AMINOTRANSFERASE CLASS III"/>
    <property type="match status" value="1"/>
</dbReference>
<evidence type="ECO:0000256" key="5">
    <source>
        <dbReference type="ARBA" id="ARBA00022679"/>
    </source>
</evidence>
<keyword evidence="10" id="KW-1185">Reference proteome</keyword>
<protein>
    <recommendedName>
        <fullName evidence="3">ornithine aminotransferase</fullName>
        <ecNumber evidence="3">2.6.1.13</ecNumber>
    </recommendedName>
    <alternativeName>
        <fullName evidence="7">Ornithine--oxo-acid aminotransferase</fullName>
    </alternativeName>
</protein>
<dbReference type="OrthoDB" id="9807885at2"/>
<dbReference type="RefSeq" id="WP_135758579.1">
    <property type="nucleotide sequence ID" value="NZ_RQHW01000002.1"/>
</dbReference>
<dbReference type="PANTHER" id="PTHR11986:SF18">
    <property type="entry name" value="ORNITHINE AMINOTRANSFERASE, MITOCHONDRIAL"/>
    <property type="match status" value="1"/>
</dbReference>
<proteinExistence type="inferred from homology"/>
<dbReference type="NCBIfam" id="TIGR01885">
    <property type="entry name" value="Orn_aminotrans"/>
    <property type="match status" value="1"/>
</dbReference>
<dbReference type="InterPro" id="IPR005814">
    <property type="entry name" value="Aminotrans_3"/>
</dbReference>
<organism evidence="9 10">
    <name type="scientific">Leptospira idonii</name>
    <dbReference type="NCBI Taxonomy" id="1193500"/>
    <lineage>
        <taxon>Bacteria</taxon>
        <taxon>Pseudomonadati</taxon>
        <taxon>Spirochaetota</taxon>
        <taxon>Spirochaetia</taxon>
        <taxon>Leptospirales</taxon>
        <taxon>Leptospiraceae</taxon>
        <taxon>Leptospira</taxon>
    </lineage>
</organism>
<accession>A0A4R9M2M9</accession>
<dbReference type="InterPro" id="IPR010164">
    <property type="entry name" value="Orn_aminotrans"/>
</dbReference>
<dbReference type="SUPFAM" id="SSF53383">
    <property type="entry name" value="PLP-dependent transferases"/>
    <property type="match status" value="1"/>
</dbReference>
<comment type="similarity">
    <text evidence="8">Belongs to the class-III pyridoxal-phosphate-dependent aminotransferase family.</text>
</comment>
<evidence type="ECO:0000256" key="4">
    <source>
        <dbReference type="ARBA" id="ARBA00022576"/>
    </source>
</evidence>
<evidence type="ECO:0000313" key="10">
    <source>
        <dbReference type="Proteomes" id="UP000298058"/>
    </source>
</evidence>
<dbReference type="Proteomes" id="UP000298058">
    <property type="component" value="Unassembled WGS sequence"/>
</dbReference>
<dbReference type="PROSITE" id="PS00600">
    <property type="entry name" value="AA_TRANSFER_CLASS_3"/>
    <property type="match status" value="1"/>
</dbReference>
<dbReference type="Gene3D" id="3.40.640.10">
    <property type="entry name" value="Type I PLP-dependent aspartate aminotransferase-like (Major domain)"/>
    <property type="match status" value="1"/>
</dbReference>
<evidence type="ECO:0000256" key="3">
    <source>
        <dbReference type="ARBA" id="ARBA00012924"/>
    </source>
</evidence>
<evidence type="ECO:0000313" key="9">
    <source>
        <dbReference type="EMBL" id="TGN21044.1"/>
    </source>
</evidence>
<dbReference type="GO" id="GO:0030170">
    <property type="term" value="F:pyridoxal phosphate binding"/>
    <property type="evidence" value="ECO:0007669"/>
    <property type="project" value="InterPro"/>
</dbReference>
<evidence type="ECO:0000256" key="6">
    <source>
        <dbReference type="ARBA" id="ARBA00022898"/>
    </source>
</evidence>
<comment type="pathway">
    <text evidence="2">Amino-acid biosynthesis; L-proline biosynthesis; L-glutamate 5-semialdehyde from L-ornithine: step 1/1.</text>
</comment>
<dbReference type="InterPro" id="IPR049704">
    <property type="entry name" value="Aminotrans_3_PPA_site"/>
</dbReference>
<dbReference type="EC" id="2.6.1.13" evidence="3"/>
<dbReference type="InterPro" id="IPR015422">
    <property type="entry name" value="PyrdxlP-dep_Trfase_small"/>
</dbReference>
<keyword evidence="6 8" id="KW-0663">Pyridoxal phosphate</keyword>
<dbReference type="GO" id="GO:0055129">
    <property type="term" value="P:L-proline biosynthetic process"/>
    <property type="evidence" value="ECO:0007669"/>
    <property type="project" value="UniProtKB-UniPathway"/>
</dbReference>